<evidence type="ECO:0000259" key="8">
    <source>
        <dbReference type="Pfam" id="PF02096"/>
    </source>
</evidence>
<evidence type="ECO:0000256" key="6">
    <source>
        <dbReference type="RuleBase" id="RU003945"/>
    </source>
</evidence>
<comment type="similarity">
    <text evidence="2 6">Belongs to the OXA1/ALB3/YidC family.</text>
</comment>
<dbReference type="EMBL" id="CM032187">
    <property type="protein sequence ID" value="KAG7089570.1"/>
    <property type="molecule type" value="Genomic_DNA"/>
</dbReference>
<gene>
    <name evidence="9" type="ORF">E1B28_011240</name>
</gene>
<dbReference type="Pfam" id="PF02096">
    <property type="entry name" value="60KD_IMP"/>
    <property type="match status" value="1"/>
</dbReference>
<evidence type="ECO:0000256" key="1">
    <source>
        <dbReference type="ARBA" id="ARBA00004141"/>
    </source>
</evidence>
<evidence type="ECO:0000256" key="2">
    <source>
        <dbReference type="ARBA" id="ARBA00009877"/>
    </source>
</evidence>
<evidence type="ECO:0000256" key="5">
    <source>
        <dbReference type="ARBA" id="ARBA00023136"/>
    </source>
</evidence>
<protein>
    <recommendedName>
        <fullName evidence="8">Membrane insertase YidC/Oxa/ALB C-terminal domain-containing protein</fullName>
    </recommendedName>
</protein>
<keyword evidence="10" id="KW-1185">Reference proteome</keyword>
<dbReference type="Proteomes" id="UP001049176">
    <property type="component" value="Chromosome 7"/>
</dbReference>
<dbReference type="GO" id="GO:0005743">
    <property type="term" value="C:mitochondrial inner membrane"/>
    <property type="evidence" value="ECO:0007669"/>
    <property type="project" value="TreeGrafter"/>
</dbReference>
<feature type="compositionally biased region" description="Polar residues" evidence="7">
    <location>
        <begin position="47"/>
        <end position="85"/>
    </location>
</feature>
<dbReference type="AlphaFoldDB" id="A0A9P7UQ05"/>
<dbReference type="GO" id="GO:0032977">
    <property type="term" value="F:membrane insertase activity"/>
    <property type="evidence" value="ECO:0007669"/>
    <property type="project" value="InterPro"/>
</dbReference>
<evidence type="ECO:0000256" key="4">
    <source>
        <dbReference type="ARBA" id="ARBA00022989"/>
    </source>
</evidence>
<sequence length="435" mass="47131">MRPVVRILRPSARHVRLSCNPSWNRSSNIGLRESLIPTRPLARSFSLNPWASKSPQTTSSVPSIPTLDESTSAATTPEVSSSEVPNTGLPAGVDTNPLIDLLPQSTLDSAISTAITTTSNSTSALQPVADLAALGLITWTPAGFFRWTLELCQHTTGIPWGHAIILTSVIWRIALFPVGVYSAKYASKMGPISPKLQELSAQMKEAYMKKDVVASTSLANQQKQLFKSAGIHPLGGIIGPLIQLPAAMGMFFGVRKMCLYPVEQLKDSGLSWIPDLTVADPTGIMPAVFGISMFWQLTVTGQEMSLTGRPQAVHILNLLRFPGTPIIAYLMTDLPSGLLLSILTTALITTVQTHLLRIPAVRKSFGMITPPVQLGPDGKPLRSGLPSFKSTWVWATDSLRDRWGEAAKQAAEKERTRREALDRKRGVGSGGIRRK</sequence>
<dbReference type="InterPro" id="IPR028055">
    <property type="entry name" value="YidC/Oxa/ALB_C"/>
</dbReference>
<dbReference type="OrthoDB" id="2148490at2759"/>
<dbReference type="GO" id="GO:0032979">
    <property type="term" value="P:protein insertion into mitochondrial inner membrane from matrix"/>
    <property type="evidence" value="ECO:0007669"/>
    <property type="project" value="TreeGrafter"/>
</dbReference>
<comment type="subcellular location">
    <subcellularLocation>
        <location evidence="1 6">Membrane</location>
        <topology evidence="1 6">Multi-pass membrane protein</topology>
    </subcellularLocation>
</comment>
<comment type="caution">
    <text evidence="9">The sequence shown here is derived from an EMBL/GenBank/DDBJ whole genome shotgun (WGS) entry which is preliminary data.</text>
</comment>
<evidence type="ECO:0000313" key="9">
    <source>
        <dbReference type="EMBL" id="KAG7089570.1"/>
    </source>
</evidence>
<accession>A0A9P7UQ05</accession>
<dbReference type="PANTHER" id="PTHR12428">
    <property type="entry name" value="OXA1"/>
    <property type="match status" value="1"/>
</dbReference>
<evidence type="ECO:0000256" key="3">
    <source>
        <dbReference type="ARBA" id="ARBA00022692"/>
    </source>
</evidence>
<keyword evidence="4" id="KW-1133">Transmembrane helix</keyword>
<feature type="region of interest" description="Disordered" evidence="7">
    <location>
        <begin position="47"/>
        <end position="89"/>
    </location>
</feature>
<dbReference type="GeneID" id="66080315"/>
<keyword evidence="3 6" id="KW-0812">Transmembrane</keyword>
<dbReference type="PANTHER" id="PTHR12428:SF65">
    <property type="entry name" value="CYTOCHROME C OXIDASE ASSEMBLY PROTEIN COX18, MITOCHONDRIAL"/>
    <property type="match status" value="1"/>
</dbReference>
<dbReference type="KEGG" id="more:E1B28_011240"/>
<dbReference type="CDD" id="cd20069">
    <property type="entry name" value="5TM_Oxa1-like"/>
    <property type="match status" value="1"/>
</dbReference>
<name>A0A9P7UQ05_9AGAR</name>
<reference evidence="9" key="1">
    <citation type="journal article" date="2021" name="Genome Biol. Evol.">
        <title>The assembled and annotated genome of the fairy-ring fungus Marasmius oreades.</title>
        <authorList>
            <person name="Hiltunen M."/>
            <person name="Ament-Velasquez S.L."/>
            <person name="Johannesson H."/>
        </authorList>
    </citation>
    <scope>NUCLEOTIDE SEQUENCE</scope>
    <source>
        <strain evidence="9">03SP1</strain>
    </source>
</reference>
<feature type="compositionally biased region" description="Basic and acidic residues" evidence="7">
    <location>
        <begin position="405"/>
        <end position="425"/>
    </location>
</feature>
<feature type="domain" description="Membrane insertase YidC/Oxa/ALB C-terminal" evidence="8">
    <location>
        <begin position="160"/>
        <end position="356"/>
    </location>
</feature>
<evidence type="ECO:0000313" key="10">
    <source>
        <dbReference type="Proteomes" id="UP001049176"/>
    </source>
</evidence>
<proteinExistence type="inferred from homology"/>
<keyword evidence="5" id="KW-0472">Membrane</keyword>
<dbReference type="InterPro" id="IPR001708">
    <property type="entry name" value="YidC/ALB3/OXA1/COX18"/>
</dbReference>
<organism evidence="9 10">
    <name type="scientific">Marasmius oreades</name>
    <name type="common">fairy-ring Marasmius</name>
    <dbReference type="NCBI Taxonomy" id="181124"/>
    <lineage>
        <taxon>Eukaryota</taxon>
        <taxon>Fungi</taxon>
        <taxon>Dikarya</taxon>
        <taxon>Basidiomycota</taxon>
        <taxon>Agaricomycotina</taxon>
        <taxon>Agaricomycetes</taxon>
        <taxon>Agaricomycetidae</taxon>
        <taxon>Agaricales</taxon>
        <taxon>Marasmiineae</taxon>
        <taxon>Marasmiaceae</taxon>
        <taxon>Marasmius</taxon>
    </lineage>
</organism>
<feature type="region of interest" description="Disordered" evidence="7">
    <location>
        <begin position="405"/>
        <end position="435"/>
    </location>
</feature>
<evidence type="ECO:0000256" key="7">
    <source>
        <dbReference type="SAM" id="MobiDB-lite"/>
    </source>
</evidence>
<dbReference type="RefSeq" id="XP_043006040.1">
    <property type="nucleotide sequence ID" value="XM_043156255.1"/>
</dbReference>